<evidence type="ECO:0000313" key="1">
    <source>
        <dbReference type="EMBL" id="KDN15052.1"/>
    </source>
</evidence>
<organism evidence="1 2">
    <name type="scientific">Snodgrassella communis</name>
    <dbReference type="NCBI Taxonomy" id="2946699"/>
    <lineage>
        <taxon>Bacteria</taxon>
        <taxon>Pseudomonadati</taxon>
        <taxon>Pseudomonadota</taxon>
        <taxon>Betaproteobacteria</taxon>
        <taxon>Neisseriales</taxon>
        <taxon>Neisseriaceae</taxon>
        <taxon>Snodgrassella</taxon>
    </lineage>
</organism>
<name>A0A837AGZ9_9NEIS</name>
<dbReference type="EMBL" id="JFZV01000004">
    <property type="protein sequence ID" value="KDN15052.1"/>
    <property type="molecule type" value="Genomic_DNA"/>
</dbReference>
<comment type="caution">
    <text evidence="1">The sequence shown here is derived from an EMBL/GenBank/DDBJ whole genome shotgun (WGS) entry which is preliminary data.</text>
</comment>
<protein>
    <submittedName>
        <fullName evidence="1">Uncharacterized protein</fullName>
    </submittedName>
</protein>
<reference evidence="1 2" key="1">
    <citation type="submission" date="2014-03" db="EMBL/GenBank/DDBJ databases">
        <title>The genomes of two eusocial bee gut symbionts.</title>
        <authorList>
            <person name="Kwong W.K."/>
            <person name="Engel P."/>
            <person name="Koch H."/>
            <person name="Moran N.A."/>
        </authorList>
    </citation>
    <scope>NUCLEOTIDE SEQUENCE [LARGE SCALE GENOMIC DNA]</scope>
    <source>
        <strain evidence="2">wkB29</strain>
    </source>
</reference>
<dbReference type="Proteomes" id="UP000027170">
    <property type="component" value="Unassembled WGS sequence"/>
</dbReference>
<accession>A0A837AGZ9</accession>
<keyword evidence="2" id="KW-1185">Reference proteome</keyword>
<evidence type="ECO:0000313" key="2">
    <source>
        <dbReference type="Proteomes" id="UP000027170"/>
    </source>
</evidence>
<dbReference type="AlphaFoldDB" id="A0A837AGZ9"/>
<proteinExistence type="predicted"/>
<sequence length="47" mass="5412">MIQITPVSTPQAARTETSGNLRCDNRRLNKNGFTLRIIHATMYVYQM</sequence>
<gene>
    <name evidence="1" type="ORF">SALWKB29_1124</name>
</gene>